<sequence>MASHFKKHDKVQWNYLGRAVLGTVEEVYKESITKTIKGKKITRHGSAEKPAYLVKSEAGNIALKLESEIKKITRSKTSAPKMFGGLKDT</sequence>
<protein>
    <recommendedName>
        <fullName evidence="1">Hypervirulence associated protein TUDOR domain-containing protein</fullName>
    </recommendedName>
</protein>
<dbReference type="EMBL" id="LUKE01000001">
    <property type="protein sequence ID" value="KYG66495.1"/>
    <property type="molecule type" value="Genomic_DNA"/>
</dbReference>
<dbReference type="OrthoDB" id="283968at2"/>
<evidence type="ECO:0000259" key="1">
    <source>
        <dbReference type="Pfam" id="PF11160"/>
    </source>
</evidence>
<dbReference type="RefSeq" id="WP_061834059.1">
    <property type="nucleotide sequence ID" value="NZ_LUKE01000001.1"/>
</dbReference>
<evidence type="ECO:0000313" key="3">
    <source>
        <dbReference type="Proteomes" id="UP000075320"/>
    </source>
</evidence>
<evidence type="ECO:0000313" key="2">
    <source>
        <dbReference type="EMBL" id="KYG66495.1"/>
    </source>
</evidence>
<dbReference type="InterPro" id="IPR021331">
    <property type="entry name" value="Hva1_TUDOR"/>
</dbReference>
<dbReference type="Proteomes" id="UP000075320">
    <property type="component" value="Unassembled WGS sequence"/>
</dbReference>
<accession>A0A150WQL6</accession>
<organism evidence="2 3">
    <name type="scientific">Bdellovibrio bacteriovorus</name>
    <dbReference type="NCBI Taxonomy" id="959"/>
    <lineage>
        <taxon>Bacteria</taxon>
        <taxon>Pseudomonadati</taxon>
        <taxon>Bdellovibrionota</taxon>
        <taxon>Bdellovibrionia</taxon>
        <taxon>Bdellovibrionales</taxon>
        <taxon>Pseudobdellovibrionaceae</taxon>
        <taxon>Bdellovibrio</taxon>
    </lineage>
</organism>
<reference evidence="2 3" key="1">
    <citation type="submission" date="2016-03" db="EMBL/GenBank/DDBJ databases">
        <authorList>
            <person name="Ploux O."/>
        </authorList>
    </citation>
    <scope>NUCLEOTIDE SEQUENCE [LARGE SCALE GENOMIC DNA]</scope>
    <source>
        <strain evidence="2 3">R0</strain>
    </source>
</reference>
<feature type="domain" description="Hypervirulence associated protein TUDOR" evidence="1">
    <location>
        <begin position="9"/>
        <end position="69"/>
    </location>
</feature>
<gene>
    <name evidence="2" type="ORF">AZI86_05460</name>
</gene>
<dbReference type="AlphaFoldDB" id="A0A150WQL6"/>
<keyword evidence="3" id="KW-1185">Reference proteome</keyword>
<proteinExistence type="predicted"/>
<name>A0A150WQL6_BDEBC</name>
<dbReference type="Pfam" id="PF11160">
    <property type="entry name" value="Hva1_TUDOR"/>
    <property type="match status" value="1"/>
</dbReference>
<comment type="caution">
    <text evidence="2">The sequence shown here is derived from an EMBL/GenBank/DDBJ whole genome shotgun (WGS) entry which is preliminary data.</text>
</comment>